<dbReference type="NCBIfam" id="NF008571">
    <property type="entry name" value="PRK11523.1"/>
    <property type="match status" value="1"/>
</dbReference>
<dbReference type="InterPro" id="IPR008920">
    <property type="entry name" value="TF_FadR/GntR_C"/>
</dbReference>
<dbReference type="Gene3D" id="1.20.120.530">
    <property type="entry name" value="GntR ligand-binding domain-like"/>
    <property type="match status" value="1"/>
</dbReference>
<dbReference type="InterPro" id="IPR036390">
    <property type="entry name" value="WH_DNA-bd_sf"/>
</dbReference>
<gene>
    <name evidence="6" type="primary">exuR</name>
    <name evidence="7" type="ORF">ABW06_11815</name>
    <name evidence="6" type="ORF">QEG54_001974</name>
    <name evidence="8" type="ORF">RBJ30_12600</name>
</gene>
<reference evidence="6" key="3">
    <citation type="submission" date="2024-02" db="EMBL/GenBank/DDBJ databases">
        <authorList>
            <consortium name="Clinical and Environmental Microbiology Branch: Whole genome sequencing antimicrobial resistance pathogens in the healthcare setting"/>
        </authorList>
    </citation>
    <scope>NUCLEOTIDE SEQUENCE</scope>
    <source>
        <strain evidence="6">2021DK-00143</strain>
    </source>
</reference>
<keyword evidence="2" id="KW-0805">Transcription regulation</keyword>
<reference evidence="7 9" key="1">
    <citation type="submission" date="2015-05" db="EMBL/GenBank/DDBJ databases">
        <title>Genome sequences of Pluralibacter gergoviae.</title>
        <authorList>
            <person name="Greninger A.L."/>
            <person name="Miller S."/>
        </authorList>
    </citation>
    <scope>NUCLEOTIDE SEQUENCE [LARGE SCALE GENOMIC DNA]</scope>
    <source>
        <strain evidence="7 9">JS81F13</strain>
    </source>
</reference>
<comment type="caution">
    <text evidence="7">The sequence shown here is derived from an EMBL/GenBank/DDBJ whole genome shotgun (WGS) entry which is preliminary data.</text>
</comment>
<dbReference type="Proteomes" id="UP000036196">
    <property type="component" value="Unassembled WGS sequence"/>
</dbReference>
<protein>
    <submittedName>
        <fullName evidence="6 7">Transcriptional regulator</fullName>
    </submittedName>
</protein>
<evidence type="ECO:0000313" key="7">
    <source>
        <dbReference type="EMBL" id="KMK13711.1"/>
    </source>
</evidence>
<evidence type="ECO:0000313" key="6">
    <source>
        <dbReference type="EMBL" id="EML1471256.1"/>
    </source>
</evidence>
<dbReference type="PANTHER" id="PTHR43537">
    <property type="entry name" value="TRANSCRIPTIONAL REGULATOR, GNTR FAMILY"/>
    <property type="match status" value="1"/>
</dbReference>
<evidence type="ECO:0000259" key="5">
    <source>
        <dbReference type="PROSITE" id="PS50949"/>
    </source>
</evidence>
<dbReference type="Proteomes" id="UP001236270">
    <property type="component" value="Unassembled WGS sequence"/>
</dbReference>
<dbReference type="SUPFAM" id="SSF48008">
    <property type="entry name" value="GntR ligand-binding domain-like"/>
    <property type="match status" value="1"/>
</dbReference>
<dbReference type="STRING" id="61647.LG71_00790"/>
<dbReference type="GO" id="GO:0003700">
    <property type="term" value="F:DNA-binding transcription factor activity"/>
    <property type="evidence" value="ECO:0007669"/>
    <property type="project" value="InterPro"/>
</dbReference>
<proteinExistence type="predicted"/>
<dbReference type="PANTHER" id="PTHR43537:SF7">
    <property type="entry name" value="EXU REGULON TRANSCRIPTIONAL REGULATOR"/>
    <property type="match status" value="1"/>
</dbReference>
<evidence type="ECO:0000313" key="8">
    <source>
        <dbReference type="EMBL" id="MDQ2309928.1"/>
    </source>
</evidence>
<sequence>MEITESRRLYQQLAAELKDRIENSVYLVGDKLPAERFIADEKNVSRTVVREAIIMLEVEGYVEVRKGSGIHVVSNTAKHSHTHNESLEFANYGPFELLQARQLIESNIAEFAATQVTKQDIMKLMEIQEHARKEKCFRDSEWDLQFHVQVALATHNTALAAIVEKMWTQRAHNPYWKKLHEHIDLRTVDSWCDDHDQILRALIRKDPHAAKLAMWQHMENTKQMLFNETSDDFEFNADRYLFAENPVVHLDTAANAAK</sequence>
<dbReference type="InterPro" id="IPR011711">
    <property type="entry name" value="GntR_C"/>
</dbReference>
<dbReference type="Gene3D" id="1.10.10.10">
    <property type="entry name" value="Winged helix-like DNA-binding domain superfamily/Winged helix DNA-binding domain"/>
    <property type="match status" value="1"/>
</dbReference>
<keyword evidence="3" id="KW-0238">DNA-binding</keyword>
<dbReference type="CDD" id="cd07377">
    <property type="entry name" value="WHTH_GntR"/>
    <property type="match status" value="1"/>
</dbReference>
<evidence type="ECO:0000256" key="2">
    <source>
        <dbReference type="ARBA" id="ARBA00023015"/>
    </source>
</evidence>
<feature type="domain" description="HTH gntR-type" evidence="5">
    <location>
        <begin position="7"/>
        <end position="75"/>
    </location>
</feature>
<evidence type="ECO:0000256" key="1">
    <source>
        <dbReference type="ARBA" id="ARBA00022491"/>
    </source>
</evidence>
<keyword evidence="9" id="KW-1185">Reference proteome</keyword>
<dbReference type="OrthoDB" id="5450856at2"/>
<evidence type="ECO:0000256" key="4">
    <source>
        <dbReference type="ARBA" id="ARBA00023163"/>
    </source>
</evidence>
<dbReference type="EMBL" id="LDZF01000010">
    <property type="protein sequence ID" value="KMK13711.1"/>
    <property type="molecule type" value="Genomic_DNA"/>
</dbReference>
<name>A0A089PK28_PLUGE</name>
<reference evidence="8" key="2">
    <citation type="submission" date="2023-08" db="EMBL/GenBank/DDBJ databases">
        <title>WGS of pathogenic bacterial species, Los Angeles County Public Health Laboratories.</title>
        <authorList>
            <person name="Garrigues J.M."/>
            <person name="Green N.M."/>
        </authorList>
    </citation>
    <scope>NUCLEOTIDE SEQUENCE</scope>
    <source>
        <strain evidence="8">LACPHL-BACT-2023-00068</strain>
    </source>
</reference>
<dbReference type="KEGG" id="pge:LG71_00790"/>
<dbReference type="PRINTS" id="PR00035">
    <property type="entry name" value="HTHGNTR"/>
</dbReference>
<keyword evidence="4" id="KW-0804">Transcription</keyword>
<organism evidence="7 9">
    <name type="scientific">Pluralibacter gergoviae</name>
    <name type="common">Enterobacter gergoviae</name>
    <dbReference type="NCBI Taxonomy" id="61647"/>
    <lineage>
        <taxon>Bacteria</taxon>
        <taxon>Pseudomonadati</taxon>
        <taxon>Pseudomonadota</taxon>
        <taxon>Gammaproteobacteria</taxon>
        <taxon>Enterobacterales</taxon>
        <taxon>Enterobacteriaceae</taxon>
        <taxon>Pluralibacter</taxon>
    </lineage>
</organism>
<dbReference type="RefSeq" id="WP_043080814.1">
    <property type="nucleotide sequence ID" value="NZ_CACVCI010000001.1"/>
</dbReference>
<dbReference type="FunFam" id="1.20.120.530:FF:000002">
    <property type="entry name" value="GntR family transcriptional regulator"/>
    <property type="match status" value="1"/>
</dbReference>
<dbReference type="PATRIC" id="fig|61647.13.peg.2561"/>
<evidence type="ECO:0000313" key="9">
    <source>
        <dbReference type="Proteomes" id="UP000036196"/>
    </source>
</evidence>
<dbReference type="SMART" id="SM00345">
    <property type="entry name" value="HTH_GNTR"/>
    <property type="match status" value="1"/>
</dbReference>
<keyword evidence="1" id="KW-0678">Repressor</keyword>
<dbReference type="PROSITE" id="PS50949">
    <property type="entry name" value="HTH_GNTR"/>
    <property type="match status" value="1"/>
</dbReference>
<dbReference type="InterPro" id="IPR000524">
    <property type="entry name" value="Tscrpt_reg_HTH_GntR"/>
</dbReference>
<dbReference type="SMART" id="SM00895">
    <property type="entry name" value="FCD"/>
    <property type="match status" value="1"/>
</dbReference>
<dbReference type="GO" id="GO:0003677">
    <property type="term" value="F:DNA binding"/>
    <property type="evidence" value="ECO:0007669"/>
    <property type="project" value="UniProtKB-KW"/>
</dbReference>
<dbReference type="Pfam" id="PF00392">
    <property type="entry name" value="GntR"/>
    <property type="match status" value="1"/>
</dbReference>
<accession>A0A089PK28</accession>
<dbReference type="AlphaFoldDB" id="A0A089PK28"/>
<dbReference type="SUPFAM" id="SSF46785">
    <property type="entry name" value="Winged helix' DNA-binding domain"/>
    <property type="match status" value="1"/>
</dbReference>
<dbReference type="EMBL" id="ABLOKC030000008">
    <property type="protein sequence ID" value="EML1471256.1"/>
    <property type="molecule type" value="Genomic_DNA"/>
</dbReference>
<dbReference type="Pfam" id="PF07729">
    <property type="entry name" value="FCD"/>
    <property type="match status" value="1"/>
</dbReference>
<dbReference type="EMBL" id="JAVDNV010000008">
    <property type="protein sequence ID" value="MDQ2309928.1"/>
    <property type="molecule type" value="Genomic_DNA"/>
</dbReference>
<dbReference type="eggNOG" id="COG2186">
    <property type="taxonomic scope" value="Bacteria"/>
</dbReference>
<dbReference type="GeneID" id="61381933"/>
<evidence type="ECO:0000256" key="3">
    <source>
        <dbReference type="ARBA" id="ARBA00023125"/>
    </source>
</evidence>
<dbReference type="InterPro" id="IPR036388">
    <property type="entry name" value="WH-like_DNA-bd_sf"/>
</dbReference>